<dbReference type="RefSeq" id="WP_216120040.1">
    <property type="nucleotide sequence ID" value="NZ_CP086239.1"/>
</dbReference>
<organism evidence="1 2">
    <name type="scientific">Clostridium estertheticum</name>
    <dbReference type="NCBI Taxonomy" id="238834"/>
    <lineage>
        <taxon>Bacteria</taxon>
        <taxon>Bacillati</taxon>
        <taxon>Bacillota</taxon>
        <taxon>Clostridia</taxon>
        <taxon>Eubacteriales</taxon>
        <taxon>Clostridiaceae</taxon>
        <taxon>Clostridium</taxon>
    </lineage>
</organism>
<sequence>MCNLEVYPYNSFKEKLHIIKSNKGRFTDLGTCLLFMDFFDKHEDSVAKMCYLERNKVN</sequence>
<name>A0AA47I6A5_9CLOT</name>
<dbReference type="AlphaFoldDB" id="A0AA47I6A5"/>
<gene>
    <name evidence="1" type="ORF">LL038_03400</name>
</gene>
<protein>
    <submittedName>
        <fullName evidence="1">Uncharacterized protein</fullName>
    </submittedName>
</protein>
<dbReference type="EMBL" id="CP086239">
    <property type="protein sequence ID" value="WAG61312.1"/>
    <property type="molecule type" value="Genomic_DNA"/>
</dbReference>
<dbReference type="Proteomes" id="UP001164733">
    <property type="component" value="Chromosome"/>
</dbReference>
<accession>A0AA47I6A5</accession>
<evidence type="ECO:0000313" key="1">
    <source>
        <dbReference type="EMBL" id="WAG61312.1"/>
    </source>
</evidence>
<reference evidence="1" key="1">
    <citation type="submission" date="2021-11" db="EMBL/GenBank/DDBJ databases">
        <title>Clostridia strains as spoilage organisms.</title>
        <authorList>
            <person name="Wambui J."/>
            <person name="Stevens M.J.A."/>
            <person name="Stephan R."/>
        </authorList>
    </citation>
    <scope>NUCLEOTIDE SEQUENCE</scope>
    <source>
        <strain evidence="1">CF009</strain>
    </source>
</reference>
<evidence type="ECO:0000313" key="2">
    <source>
        <dbReference type="Proteomes" id="UP001164733"/>
    </source>
</evidence>
<proteinExistence type="predicted"/>